<evidence type="ECO:0000256" key="7">
    <source>
        <dbReference type="ARBA" id="ARBA00023054"/>
    </source>
</evidence>
<comment type="function">
    <text evidence="10">Required for the maintenance of the structure of the mitochondrial inner membrane. Involved in mitochondrial morphology. Causes growth arrest when highly overexpressed.</text>
</comment>
<dbReference type="PANTHER" id="PTHR31961">
    <property type="entry name" value="SENSITIVE TO HIGH EXPRESSION PROTEIN 9, MITOCHONDRIAL"/>
    <property type="match status" value="1"/>
</dbReference>
<reference evidence="14" key="1">
    <citation type="journal article" date="2019" name="Nat. Commun.">
        <title>Expansion of phycobilisome linker gene families in mesophilic red algae.</title>
        <authorList>
            <person name="Lee J."/>
            <person name="Kim D."/>
            <person name="Bhattacharya D."/>
            <person name="Yoon H.S."/>
        </authorList>
    </citation>
    <scope>NUCLEOTIDE SEQUENCE [LARGE SCALE GENOMIC DNA]</scope>
    <source>
        <strain evidence="14">CCMP 1328</strain>
    </source>
</reference>
<keyword evidence="9 12" id="KW-0472">Membrane</keyword>
<evidence type="ECO:0000256" key="9">
    <source>
        <dbReference type="ARBA" id="ARBA00023136"/>
    </source>
</evidence>
<organism evidence="13 14">
    <name type="scientific">Porphyridium purpureum</name>
    <name type="common">Red alga</name>
    <name type="synonym">Porphyridium cruentum</name>
    <dbReference type="NCBI Taxonomy" id="35688"/>
    <lineage>
        <taxon>Eukaryota</taxon>
        <taxon>Rhodophyta</taxon>
        <taxon>Bangiophyceae</taxon>
        <taxon>Porphyridiales</taxon>
        <taxon>Porphyridiaceae</taxon>
        <taxon>Porphyridium</taxon>
    </lineage>
</organism>
<keyword evidence="8" id="KW-0496">Mitochondrion</keyword>
<evidence type="ECO:0000256" key="2">
    <source>
        <dbReference type="ARBA" id="ARBA00007472"/>
    </source>
</evidence>
<dbReference type="PANTHER" id="PTHR31961:SF3">
    <property type="entry name" value="SENSITIVE TO HIGH EXPRESSION PROTEIN 9, MITOCHONDRIAL"/>
    <property type="match status" value="1"/>
</dbReference>
<keyword evidence="5" id="KW-0809">Transit peptide</keyword>
<dbReference type="InterPro" id="IPR008839">
    <property type="entry name" value="MDM33_fungi"/>
</dbReference>
<keyword evidence="4" id="KW-0999">Mitochondrion inner membrane</keyword>
<dbReference type="Pfam" id="PF05546">
    <property type="entry name" value="She9_MDM33"/>
    <property type="match status" value="1"/>
</dbReference>
<dbReference type="OrthoDB" id="5595506at2759"/>
<gene>
    <name evidence="13" type="ORF">FVE85_9827</name>
</gene>
<evidence type="ECO:0000256" key="5">
    <source>
        <dbReference type="ARBA" id="ARBA00022946"/>
    </source>
</evidence>
<evidence type="ECO:0000256" key="12">
    <source>
        <dbReference type="SAM" id="Phobius"/>
    </source>
</evidence>
<keyword evidence="7" id="KW-0175">Coiled coil</keyword>
<evidence type="ECO:0000256" key="10">
    <source>
        <dbReference type="ARBA" id="ARBA00024807"/>
    </source>
</evidence>
<feature type="transmembrane region" description="Helical" evidence="12">
    <location>
        <begin position="175"/>
        <end position="195"/>
    </location>
</feature>
<proteinExistence type="inferred from homology"/>
<accession>A0A5J4YIH1</accession>
<evidence type="ECO:0000256" key="3">
    <source>
        <dbReference type="ARBA" id="ARBA00022692"/>
    </source>
</evidence>
<protein>
    <submittedName>
        <fullName evidence="13">Sensitive to high expression protein 9-like, mitochondrial</fullName>
    </submittedName>
</protein>
<sequence>MWQRLRSIITAKAAVPSGHALADISRRARARASNSVARWAVRLSRLMNKVSGFERITQLRRRVEASRDTFLEVRQKSKAAKAAYERAVGERSVAQTRLSSLLQSKHEWGDAQVDAFTQLCREEHALAAEEAAQKSALHKLEAREDTAFSALMDSARDRYHEEALYSDKIAALSTYVTIAIVCFNSALFAASVFLVEPRRRRILQAELEVRLHEKQHEVLLQTQSAIQALRGQIKEDMVASVERAVDNGVSRALEERVALFANAFVADALMDPTYRQASASAIPRSMNDSFDGELLVTPPLSPSQQQQQQQQQQRPQTQEKQQPYQGLVPDEDLYEESTASFADFGRAVFELPTSTMLALSTVVGVGLGLFLR</sequence>
<name>A0A5J4YIH1_PORPP</name>
<keyword evidence="3 12" id="KW-0812">Transmembrane</keyword>
<evidence type="ECO:0000256" key="4">
    <source>
        <dbReference type="ARBA" id="ARBA00022792"/>
    </source>
</evidence>
<evidence type="ECO:0000313" key="13">
    <source>
        <dbReference type="EMBL" id="KAA8490935.1"/>
    </source>
</evidence>
<evidence type="ECO:0000256" key="6">
    <source>
        <dbReference type="ARBA" id="ARBA00022989"/>
    </source>
</evidence>
<dbReference type="GO" id="GO:0005743">
    <property type="term" value="C:mitochondrial inner membrane"/>
    <property type="evidence" value="ECO:0007669"/>
    <property type="project" value="UniProtKB-SubCell"/>
</dbReference>
<dbReference type="Proteomes" id="UP000324585">
    <property type="component" value="Unassembled WGS sequence"/>
</dbReference>
<comment type="similarity">
    <text evidence="2">Belongs to the SHE9 family.</text>
</comment>
<comment type="caution">
    <text evidence="13">The sequence shown here is derived from an EMBL/GenBank/DDBJ whole genome shotgun (WGS) entry which is preliminary data.</text>
</comment>
<feature type="region of interest" description="Disordered" evidence="11">
    <location>
        <begin position="291"/>
        <end position="323"/>
    </location>
</feature>
<evidence type="ECO:0000256" key="8">
    <source>
        <dbReference type="ARBA" id="ARBA00023128"/>
    </source>
</evidence>
<comment type="subcellular location">
    <subcellularLocation>
        <location evidence="1">Mitochondrion inner membrane</location>
    </subcellularLocation>
</comment>
<keyword evidence="6 12" id="KW-1133">Transmembrane helix</keyword>
<dbReference type="AlphaFoldDB" id="A0A5J4YIH1"/>
<keyword evidence="14" id="KW-1185">Reference proteome</keyword>
<feature type="compositionally biased region" description="Low complexity" evidence="11">
    <location>
        <begin position="302"/>
        <end position="323"/>
    </location>
</feature>
<evidence type="ECO:0000313" key="14">
    <source>
        <dbReference type="Proteomes" id="UP000324585"/>
    </source>
</evidence>
<evidence type="ECO:0000256" key="11">
    <source>
        <dbReference type="SAM" id="MobiDB-lite"/>
    </source>
</evidence>
<dbReference type="EMBL" id="VRMN01000017">
    <property type="protein sequence ID" value="KAA8490935.1"/>
    <property type="molecule type" value="Genomic_DNA"/>
</dbReference>
<evidence type="ECO:0000256" key="1">
    <source>
        <dbReference type="ARBA" id="ARBA00004273"/>
    </source>
</evidence>